<evidence type="ECO:0000313" key="7">
    <source>
        <dbReference type="Proteomes" id="UP000238042"/>
    </source>
</evidence>
<reference evidence="6 7" key="1">
    <citation type="submission" date="2018-02" db="EMBL/GenBank/DDBJ databases">
        <title>Genome sequences of Apibacter spp., gut symbionts of Asian honey bees.</title>
        <authorList>
            <person name="Kwong W.K."/>
            <person name="Steele M.I."/>
            <person name="Moran N.A."/>
        </authorList>
    </citation>
    <scope>NUCLEOTIDE SEQUENCE [LARGE SCALE GENOMIC DNA]</scope>
    <source>
        <strain evidence="7">wkB301</strain>
    </source>
</reference>
<dbReference type="Pfam" id="PF10136">
    <property type="entry name" value="SpecificRecomb"/>
    <property type="match status" value="1"/>
</dbReference>
<dbReference type="InterPro" id="IPR011385">
    <property type="entry name" value="Site-sp_rcmbase"/>
</dbReference>
<organism evidence="6 7">
    <name type="scientific">Apibacter adventoris</name>
    <dbReference type="NCBI Taxonomy" id="1679466"/>
    <lineage>
        <taxon>Bacteria</taxon>
        <taxon>Pseudomonadati</taxon>
        <taxon>Bacteroidota</taxon>
        <taxon>Flavobacteriia</taxon>
        <taxon>Flavobacteriales</taxon>
        <taxon>Weeksellaceae</taxon>
        <taxon>Apibacter</taxon>
    </lineage>
</organism>
<comment type="caution">
    <text evidence="6">The sequence shown here is derived from an EMBL/GenBank/DDBJ whole genome shotgun (WGS) entry which is preliminary data.</text>
</comment>
<dbReference type="InterPro" id="IPR023271">
    <property type="entry name" value="Aquaporin-like"/>
</dbReference>
<dbReference type="Gene3D" id="1.20.1080.10">
    <property type="entry name" value="Glycerol uptake facilitator protein"/>
    <property type="match status" value="1"/>
</dbReference>
<feature type="transmembrane region" description="Helical" evidence="5">
    <location>
        <begin position="547"/>
        <end position="570"/>
    </location>
</feature>
<protein>
    <submittedName>
        <fullName evidence="6">Site-specific recombinase Gcr</fullName>
    </submittedName>
</protein>
<feature type="transmembrane region" description="Helical" evidence="5">
    <location>
        <begin position="345"/>
        <end position="365"/>
    </location>
</feature>
<dbReference type="GO" id="GO:0016020">
    <property type="term" value="C:membrane"/>
    <property type="evidence" value="ECO:0007669"/>
    <property type="project" value="UniProtKB-SubCell"/>
</dbReference>
<feature type="transmembrane region" description="Helical" evidence="5">
    <location>
        <begin position="438"/>
        <end position="459"/>
    </location>
</feature>
<dbReference type="AlphaFoldDB" id="A0A2S8A8B0"/>
<evidence type="ECO:0000256" key="3">
    <source>
        <dbReference type="ARBA" id="ARBA00022989"/>
    </source>
</evidence>
<proteinExistence type="predicted"/>
<dbReference type="EMBL" id="PSZM01000045">
    <property type="protein sequence ID" value="PQL90793.1"/>
    <property type="molecule type" value="Genomic_DNA"/>
</dbReference>
<keyword evidence="7" id="KW-1185">Reference proteome</keyword>
<feature type="transmembrane region" description="Helical" evidence="5">
    <location>
        <begin position="602"/>
        <end position="628"/>
    </location>
</feature>
<keyword evidence="4 5" id="KW-0472">Membrane</keyword>
<sequence>MKKIKYIDFLIYLLIVNTENLEKLEKILSITGERNLLLNLIKYGRRGFDNSIEFIDFLTEAIETNPIVKEKLLEQLNPIFCNIYMQKFMTDLGIFSDDKLVTLFFRQIWNNLLPQISDDQTLLSLSNEVLYSKANHNFVKIIPVDRWFKFYEALFNTDIIICNKEYVKKQIREGALILIDRIVGGAVDAEIFKMSYIKNIEDTPFQKLAKSLIGVLQNHEFIDAQKIKSLENEVKNCQIYLDNILNQKEKKGISLRITIKITRIRQQLERISVLLNALYLLDSKTLAYAMADITKNWINFYSPKSNVTNSFQSTLYIVTFLITWHNRQTGKKYITSTPKEYLKMFYSAAGGGSLVAILCFIKTQMGMGDHTPFGQAALYSFNYSWGFVTIYLMHWTLATKQPAMTAATLAHILNQDEKSSNDYKEFGLFFSRLFRSQFISFIGNVLAAFIVGILIYYFLSYFTTIEIINNHKASGFKDEVVNLDIKIFWFGAIAGVFLFLSGLVSGITENHTKYHNIPQRLYNHPVIKKFVKEKKRKKLVQWYENKIGGIAGNVFLGCCLGCAFLIGNFLGIPFDIRHITFSAGNYALALCHFNFDISWQNLAVGFIGIFGIGISNFLVSFSLSLWVAMKSVNVPTKEISKILYSAFKLFLKRPMSFFIPIK</sequence>
<feature type="transmembrane region" description="Helical" evidence="5">
    <location>
        <begin position="487"/>
        <end position="507"/>
    </location>
</feature>
<dbReference type="Proteomes" id="UP000238042">
    <property type="component" value="Unassembled WGS sequence"/>
</dbReference>
<dbReference type="OrthoDB" id="5688397at2"/>
<evidence type="ECO:0000256" key="5">
    <source>
        <dbReference type="SAM" id="Phobius"/>
    </source>
</evidence>
<name>A0A2S8A8B0_9FLAO</name>
<evidence type="ECO:0000256" key="1">
    <source>
        <dbReference type="ARBA" id="ARBA00004141"/>
    </source>
</evidence>
<comment type="subcellular location">
    <subcellularLocation>
        <location evidence="1">Membrane</location>
        <topology evidence="1">Multi-pass membrane protein</topology>
    </subcellularLocation>
</comment>
<keyword evidence="3 5" id="KW-1133">Transmembrane helix</keyword>
<feature type="transmembrane region" description="Helical" evidence="5">
    <location>
        <begin position="307"/>
        <end position="324"/>
    </location>
</feature>
<accession>A0A2S8A8B0</accession>
<evidence type="ECO:0000313" key="6">
    <source>
        <dbReference type="EMBL" id="PQL90793.1"/>
    </source>
</evidence>
<keyword evidence="2 5" id="KW-0812">Transmembrane</keyword>
<feature type="transmembrane region" description="Helical" evidence="5">
    <location>
        <begin position="377"/>
        <end position="397"/>
    </location>
</feature>
<evidence type="ECO:0000256" key="4">
    <source>
        <dbReference type="ARBA" id="ARBA00023136"/>
    </source>
</evidence>
<evidence type="ECO:0000256" key="2">
    <source>
        <dbReference type="ARBA" id="ARBA00022692"/>
    </source>
</evidence>
<gene>
    <name evidence="6" type="ORF">C4S77_10075</name>
</gene>